<dbReference type="Proteomes" id="UP000797356">
    <property type="component" value="Chromosome 1"/>
</dbReference>
<accession>A0A8K0HVV1</accession>
<keyword evidence="2" id="KW-1185">Reference proteome</keyword>
<dbReference type="AlphaFoldDB" id="A0A8K0HVV1"/>
<evidence type="ECO:0000313" key="2">
    <source>
        <dbReference type="Proteomes" id="UP000797356"/>
    </source>
</evidence>
<dbReference type="GO" id="GO:0009536">
    <property type="term" value="C:plastid"/>
    <property type="evidence" value="ECO:0007669"/>
    <property type="project" value="TreeGrafter"/>
</dbReference>
<dbReference type="InterPro" id="IPR044250">
    <property type="entry name" value="MenF-like"/>
</dbReference>
<dbReference type="PANTHER" id="PTHR47253:SF6">
    <property type="entry name" value="OS02G0581400 PROTEIN"/>
    <property type="match status" value="1"/>
</dbReference>
<comment type="caution">
    <text evidence="1">The sequence shown here is derived from an EMBL/GenBank/DDBJ whole genome shotgun (WGS) entry which is preliminary data.</text>
</comment>
<gene>
    <name evidence="1" type="ORF">COCNU_01G014140</name>
</gene>
<proteinExistence type="predicted"/>
<dbReference type="GO" id="GO:0042372">
    <property type="term" value="P:phylloquinone biosynthetic process"/>
    <property type="evidence" value="ECO:0007669"/>
    <property type="project" value="TreeGrafter"/>
</dbReference>
<organism evidence="1 2">
    <name type="scientific">Cocos nucifera</name>
    <name type="common">Coconut palm</name>
    <dbReference type="NCBI Taxonomy" id="13894"/>
    <lineage>
        <taxon>Eukaryota</taxon>
        <taxon>Viridiplantae</taxon>
        <taxon>Streptophyta</taxon>
        <taxon>Embryophyta</taxon>
        <taxon>Tracheophyta</taxon>
        <taxon>Spermatophyta</taxon>
        <taxon>Magnoliopsida</taxon>
        <taxon>Liliopsida</taxon>
        <taxon>Arecaceae</taxon>
        <taxon>Arecoideae</taxon>
        <taxon>Cocoseae</taxon>
        <taxon>Attaleinae</taxon>
        <taxon>Cocos</taxon>
    </lineage>
</organism>
<dbReference type="PANTHER" id="PTHR47253">
    <property type="match status" value="1"/>
</dbReference>
<dbReference type="OrthoDB" id="8119704at2759"/>
<evidence type="ECO:0000313" key="1">
    <source>
        <dbReference type="EMBL" id="KAG1327480.1"/>
    </source>
</evidence>
<name>A0A8K0HVV1_COCNU</name>
<protein>
    <submittedName>
        <fullName evidence="1">Uncharacterized protein</fullName>
    </submittedName>
</protein>
<sequence length="212" mass="23551">MMRANNLQLSKPSPLSFSIPHLRSLSRFCLKIRSKDSFPSRRSSLGNLNLRRSNLLPFQSNPKFQIDAEDGCYGGLEIAADEFLELGDMDLPVDISLTRALPPALTLRDGFDKMKEAIETLKANPPCSRSGILRIQVTVPPSTKALNWLCCQCKELLVYPQFYFLARQTHEQSLELASLNGMVEVSGIGTAIYVHGASHAQKGCNLIARYPL</sequence>
<reference evidence="1" key="1">
    <citation type="journal article" date="2017" name="Gigascience">
        <title>The genome draft of coconut (Cocos nucifera).</title>
        <authorList>
            <person name="Xiao Y."/>
            <person name="Xu P."/>
            <person name="Fan H."/>
            <person name="Baudouin L."/>
            <person name="Xia W."/>
            <person name="Bocs S."/>
            <person name="Xu J."/>
            <person name="Li Q."/>
            <person name="Guo A."/>
            <person name="Zhou L."/>
            <person name="Li J."/>
            <person name="Wu Y."/>
            <person name="Ma Z."/>
            <person name="Armero A."/>
            <person name="Issali A.E."/>
            <person name="Liu N."/>
            <person name="Peng M."/>
            <person name="Yang Y."/>
        </authorList>
    </citation>
    <scope>NUCLEOTIDE SEQUENCE</scope>
    <source>
        <tissue evidence="1">Spear leaf of Hainan Tall coconut</tissue>
    </source>
</reference>
<dbReference type="GO" id="GO:0008909">
    <property type="term" value="F:isochorismate synthase activity"/>
    <property type="evidence" value="ECO:0007669"/>
    <property type="project" value="InterPro"/>
</dbReference>
<reference evidence="1" key="2">
    <citation type="submission" date="2019-07" db="EMBL/GenBank/DDBJ databases">
        <authorList>
            <person name="Yang Y."/>
            <person name="Bocs S."/>
            <person name="Baudouin L."/>
        </authorList>
    </citation>
    <scope>NUCLEOTIDE SEQUENCE</scope>
    <source>
        <tissue evidence="1">Spear leaf of Hainan Tall coconut</tissue>
    </source>
</reference>
<dbReference type="EMBL" id="CM017872">
    <property type="protein sequence ID" value="KAG1327480.1"/>
    <property type="molecule type" value="Genomic_DNA"/>
</dbReference>